<evidence type="ECO:0000313" key="3">
    <source>
        <dbReference type="WBParaSite" id="MBELARI_LOCUS6690"/>
    </source>
</evidence>
<evidence type="ECO:0000256" key="1">
    <source>
        <dbReference type="SAM" id="MobiDB-lite"/>
    </source>
</evidence>
<feature type="region of interest" description="Disordered" evidence="1">
    <location>
        <begin position="639"/>
        <end position="875"/>
    </location>
</feature>
<feature type="compositionally biased region" description="Basic and acidic residues" evidence="1">
    <location>
        <begin position="1358"/>
        <end position="1389"/>
    </location>
</feature>
<feature type="region of interest" description="Disordered" evidence="1">
    <location>
        <begin position="1549"/>
        <end position="1574"/>
    </location>
</feature>
<feature type="compositionally biased region" description="Basic residues" evidence="1">
    <location>
        <begin position="1907"/>
        <end position="1916"/>
    </location>
</feature>
<feature type="compositionally biased region" description="Basic and acidic residues" evidence="1">
    <location>
        <begin position="328"/>
        <end position="349"/>
    </location>
</feature>
<feature type="compositionally biased region" description="Basic residues" evidence="1">
    <location>
        <begin position="1348"/>
        <end position="1357"/>
    </location>
</feature>
<feature type="compositionally biased region" description="Basic and acidic residues" evidence="1">
    <location>
        <begin position="1817"/>
        <end position="1829"/>
    </location>
</feature>
<feature type="compositionally biased region" description="Basic and acidic residues" evidence="1">
    <location>
        <begin position="1011"/>
        <end position="1029"/>
    </location>
</feature>
<feature type="region of interest" description="Disordered" evidence="1">
    <location>
        <begin position="1727"/>
        <end position="2046"/>
    </location>
</feature>
<feature type="compositionally biased region" description="Basic and acidic residues" evidence="1">
    <location>
        <begin position="745"/>
        <end position="758"/>
    </location>
</feature>
<feature type="region of interest" description="Disordered" evidence="1">
    <location>
        <begin position="304"/>
        <end position="349"/>
    </location>
</feature>
<feature type="compositionally biased region" description="Basic and acidic residues" evidence="1">
    <location>
        <begin position="1856"/>
        <end position="1867"/>
    </location>
</feature>
<feature type="compositionally biased region" description="Basic and acidic residues" evidence="1">
    <location>
        <begin position="1151"/>
        <end position="1170"/>
    </location>
</feature>
<feature type="region of interest" description="Disordered" evidence="1">
    <location>
        <begin position="1119"/>
        <end position="1226"/>
    </location>
</feature>
<feature type="compositionally biased region" description="Basic and acidic residues" evidence="1">
    <location>
        <begin position="1970"/>
        <end position="1980"/>
    </location>
</feature>
<feature type="compositionally biased region" description="Basic and acidic residues" evidence="1">
    <location>
        <begin position="157"/>
        <end position="172"/>
    </location>
</feature>
<feature type="compositionally biased region" description="Basic and acidic residues" evidence="1">
    <location>
        <begin position="1126"/>
        <end position="1136"/>
    </location>
</feature>
<feature type="compositionally biased region" description="Basic and acidic residues" evidence="1">
    <location>
        <begin position="721"/>
        <end position="732"/>
    </location>
</feature>
<dbReference type="Proteomes" id="UP000887575">
    <property type="component" value="Unassembled WGS sequence"/>
</dbReference>
<feature type="region of interest" description="Disordered" evidence="1">
    <location>
        <begin position="1281"/>
        <end position="1477"/>
    </location>
</feature>
<feature type="compositionally biased region" description="Basic and acidic residues" evidence="1">
    <location>
        <begin position="1939"/>
        <end position="1953"/>
    </location>
</feature>
<organism evidence="2 3">
    <name type="scientific">Mesorhabditis belari</name>
    <dbReference type="NCBI Taxonomy" id="2138241"/>
    <lineage>
        <taxon>Eukaryota</taxon>
        <taxon>Metazoa</taxon>
        <taxon>Ecdysozoa</taxon>
        <taxon>Nematoda</taxon>
        <taxon>Chromadorea</taxon>
        <taxon>Rhabditida</taxon>
        <taxon>Rhabditina</taxon>
        <taxon>Rhabditomorpha</taxon>
        <taxon>Rhabditoidea</taxon>
        <taxon>Rhabditidae</taxon>
        <taxon>Mesorhabditinae</taxon>
        <taxon>Mesorhabditis</taxon>
    </lineage>
</organism>
<feature type="compositionally biased region" description="Basic and acidic residues" evidence="1">
    <location>
        <begin position="86"/>
        <end position="114"/>
    </location>
</feature>
<accession>A0AAF3FLS3</accession>
<feature type="compositionally biased region" description="Basic and acidic residues" evidence="1">
    <location>
        <begin position="1397"/>
        <end position="1425"/>
    </location>
</feature>
<feature type="compositionally biased region" description="Basic and acidic residues" evidence="1">
    <location>
        <begin position="1990"/>
        <end position="1999"/>
    </location>
</feature>
<feature type="compositionally biased region" description="Basic residues" evidence="1">
    <location>
        <begin position="1180"/>
        <end position="1191"/>
    </location>
</feature>
<feature type="compositionally biased region" description="Basic residues" evidence="1">
    <location>
        <begin position="709"/>
        <end position="720"/>
    </location>
</feature>
<keyword evidence="2" id="KW-1185">Reference proteome</keyword>
<feature type="compositionally biased region" description="Basic and acidic residues" evidence="1">
    <location>
        <begin position="1198"/>
        <end position="1209"/>
    </location>
</feature>
<feature type="compositionally biased region" description="Basic and acidic residues" evidence="1">
    <location>
        <begin position="779"/>
        <end position="793"/>
    </location>
</feature>
<feature type="region of interest" description="Disordered" evidence="1">
    <location>
        <begin position="577"/>
        <end position="605"/>
    </location>
</feature>
<name>A0AAF3FLS3_9BILA</name>
<feature type="compositionally biased region" description="Basic and acidic residues" evidence="1">
    <location>
        <begin position="960"/>
        <end position="973"/>
    </location>
</feature>
<feature type="compositionally biased region" description="Polar residues" evidence="1">
    <location>
        <begin position="1326"/>
        <end position="1335"/>
    </location>
</feature>
<feature type="compositionally biased region" description="Basic and acidic residues" evidence="1">
    <location>
        <begin position="200"/>
        <end position="213"/>
    </location>
</feature>
<feature type="compositionally biased region" description="Basic and acidic residues" evidence="1">
    <location>
        <begin position="645"/>
        <end position="655"/>
    </location>
</feature>
<feature type="compositionally biased region" description="Polar residues" evidence="1">
    <location>
        <begin position="2020"/>
        <end position="2046"/>
    </location>
</feature>
<feature type="compositionally biased region" description="Low complexity" evidence="1">
    <location>
        <begin position="818"/>
        <end position="830"/>
    </location>
</feature>
<dbReference type="WBParaSite" id="MBELARI_LOCUS6690">
    <property type="protein sequence ID" value="MBELARI_LOCUS6690"/>
    <property type="gene ID" value="MBELARI_LOCUS6690"/>
</dbReference>
<feature type="compositionally biased region" description="Basic and acidic residues" evidence="1">
    <location>
        <begin position="1917"/>
        <end position="1930"/>
    </location>
</feature>
<sequence>MRSPRAVNRTHTRCTPIHAHHSKGQRLSSLRALHKAIRHSLVNQDAYAEKASLIFGQLDLKLAEFMKKAELSEEERVEKERRVALKKAEKDAQLKAKKEAEQRRKQEKLERKQAEAATKQTIDPKLEAATYVPQTVVVEESKPLKKEETKKNKKTEKKPVETPVEVKEEPIVKIHAPSPVESKPEEKVDKKSKKDKKEKKKSESEKLIDEVKLFEVTATPKNTPIDTPKEAPATPAEYDLEPQPQHQVDLSKPVHEEKKSKKNKKEKKQSESKAEPEEVNYEQVKAPVEEPVIEKVEQVKQEATAEVNGVHETESVKNLPDLVEGEEEKAPFIIDEKEGEGNLGKIGKENDDFEIGVDERPIESRFKETLQNAGVAPVKHWETQNEGNVEEEPKEGLLTTLADTVTGIWDSVTAGILGGNEKDAPKAEATPDIWEEFTSGKPLFKDETEETITAKHLAPEEIVEKQAEQIPDIWEEFTSGKPLFKDNDEEKPIVAKTEQAENVSSAQVEPTPDIWEEFTSGKPLFKDETEETITAKHLAPEEIVEKQAEQIPDIWEEFTSGKPLFKDNDEEKPIVAKTEQAENVSSAQVEPTPDIWEEFTSGKPLFKDETEETITAKHLAPEEIVEKQAEQTPDIWEEFTSGKPLFKDNDEEKPIVAKTEQAENVSSAQVEPTPDIWEEFTSGKPLFKEDVKEPEEVKAVEEQTESQNKKSKNKKNKDKRSKNASESTKEPEVVQAEVSPVVESPKIEESEVKEEKKNGKNKKKDRKSKKSESEVPFDQVEKGLLRTELKDSPSEMSTASMVVNIPLNEDQEKFNATQPEIEQQEVSQEIQPEEETQFVAFENKKNKKKDKRSKKESEQEVSESNQATNEPAVGIWEEFASGKPVFKDEVEIEKDPIADEIGSEPQVVADQPVDIWEEFASGKPLFKDETEVEKMEEKVTETSESQPVDIWEEFTSGKPLFKDESFSEKKFDESPAQPAQPEAEPHEVTYGAIPLTETKKNNKKNKKKEKKTSESHEEPSAVDKTESSEYELALEKDIFQKLKPADLRKSKSKSPEPESVYVWDGLVSGVPIIKAVTSPTSSPKKVSTPVVQEAESEHKEGLLSSLAETVTGIWEDLTSGKPLFGDNEKAEEKVEPAAESTPEEFTSGKPLFKEVDERKPAVPEAVEQKSESAPVETQNKKSKNKKNKGKRSTNPSESAKEVEQSEAKASEPATEPTPDIWEEFTSGKPLFKDELPDIAVSDAPIVVEELKKVELKPEPIIEPTPDIWEEFTSGKPLFKDEAEVEKPVSEPVQEAEPTPDIWEEFTSGKPLFKDESVPIPTKELESSISQSSPNPHTSPPKEDPVKDKKSKKDKKNKKTSESEAKVEVIPEPVTVEKVEDPVEHKEPSKKDKKKNKKNSESEPKAEPVEAKIEVIEAPKAERVEEPVSIEIEEKESKKDKKKNKKEKKTSESQSQFSPDSGVAIEQDPPLVSPANLGHFAEMENAEVKISAPPSNIENIDIWEEFASGKPLFKEVEEEKPQTSEDIANFPIGHWETPTLQLSATEIWGEGGKKKKHKEEPAFVPRPSYNTWDEPIKHEKELEKTINVPAPEAPKDIWEEFTSGKPIFREDNKEGTLVKQVSIEDAIRVPEPDAPIDIWEEFTSGKPIFKNEDDISEDLLKKAEAAIEASRKIWAEDQQASGSADIWEEFTSGKPLFKDESIAAQKHIDVEPEAKKVTATVTKTEDGYNAIVTEDEPEQRATNVHRAEHITLNVVYAGDGKDEEEPEPEPTPAPPKQDTKESKSKKKDKKHKKSESENNVEAEPVKENGHPVETAPIVKEKKEEAAELKYDGPATQTADTKSKDKKDNKKKNKKGKTNSESEKVEKKKSPSPVKEVPLPEKPVVVAIPEPTKAEPIATPSPTNNGSSKNKKKNKGKHGKDIDSPVAVEEKQSPVSSGKFDPVEEASHQHVEDLKSAQPVEVKINGINGNVADDHGFEEQKGKKGRKKNKSRSSESHELNGKLENAQELNYNNDDVNKMGIESTSEQLGETAVSPVQVNEVTSSEATEGNQRVYRENIKAAYDIDSSADPTAHPTQFAIQVQKLVESTLAASELKHADPNTKYSVQAQLLRLKENDDQPKQTYTLRPLTPLAFERHVTVEEGKRSPYTPSPRERSYKLLPKDVLFCSYMIDTYGEDYEGMTKDAKNVYRENARSLQRKMRVFKESPHFDTYKKHQETGRSVEEILQEEATAQA</sequence>
<feature type="region of interest" description="Disordered" evidence="1">
    <location>
        <begin position="86"/>
        <end position="285"/>
    </location>
</feature>
<evidence type="ECO:0000313" key="2">
    <source>
        <dbReference type="Proteomes" id="UP000887575"/>
    </source>
</evidence>
<feature type="region of interest" description="Disordered" evidence="1">
    <location>
        <begin position="1077"/>
        <end position="1099"/>
    </location>
</feature>
<feature type="compositionally biased region" description="Basic residues" evidence="1">
    <location>
        <begin position="1001"/>
        <end position="1010"/>
    </location>
</feature>
<protein>
    <submittedName>
        <fullName evidence="3">Uncharacterized protein</fullName>
    </submittedName>
</protein>
<reference evidence="3" key="1">
    <citation type="submission" date="2024-02" db="UniProtKB">
        <authorList>
            <consortium name="WormBaseParasite"/>
        </authorList>
    </citation>
    <scope>IDENTIFICATION</scope>
</reference>
<feature type="compositionally biased region" description="Basic residues" evidence="1">
    <location>
        <begin position="190"/>
        <end position="199"/>
    </location>
</feature>
<feature type="compositionally biased region" description="Basic and acidic residues" evidence="1">
    <location>
        <begin position="139"/>
        <end position="150"/>
    </location>
</feature>
<feature type="compositionally biased region" description="Basic residues" evidence="1">
    <location>
        <begin position="1782"/>
        <end position="1792"/>
    </location>
</feature>
<feature type="compositionally biased region" description="Basic residues" evidence="1">
    <location>
        <begin position="759"/>
        <end position="769"/>
    </location>
</feature>
<proteinExistence type="predicted"/>
<feature type="compositionally biased region" description="Low complexity" evidence="1">
    <location>
        <begin position="1077"/>
        <end position="1091"/>
    </location>
</feature>
<feature type="region of interest" description="Disordered" evidence="1">
    <location>
        <begin position="938"/>
        <end position="1029"/>
    </location>
</feature>
<feature type="compositionally biased region" description="Low complexity" evidence="1">
    <location>
        <begin position="1869"/>
        <end position="1884"/>
    </location>
</feature>
<feature type="compositionally biased region" description="Basic and acidic residues" evidence="1">
    <location>
        <begin position="686"/>
        <end position="701"/>
    </location>
</feature>